<reference evidence="2 3" key="1">
    <citation type="submission" date="2017-12" db="EMBL/GenBank/DDBJ databases">
        <title>Integrating genomic resources of turbot (Scophthalmus maximus) in depth evaluation of genetic and physical mapping variation across individuals.</title>
        <authorList>
            <person name="Martinez P."/>
        </authorList>
    </citation>
    <scope>NUCLEOTIDE SEQUENCE [LARGE SCALE GENOMIC DNA]</scope>
</reference>
<evidence type="ECO:0000313" key="3">
    <source>
        <dbReference type="Proteomes" id="UP000246464"/>
    </source>
</evidence>
<gene>
    <name evidence="2" type="ORF">SMAX5B_013067</name>
</gene>
<dbReference type="AlphaFoldDB" id="A0A2U9BDA1"/>
<feature type="compositionally biased region" description="Polar residues" evidence="1">
    <location>
        <begin position="1"/>
        <end position="10"/>
    </location>
</feature>
<proteinExistence type="predicted"/>
<accession>A0A2U9BDA1</accession>
<evidence type="ECO:0000256" key="1">
    <source>
        <dbReference type="SAM" id="MobiDB-lite"/>
    </source>
</evidence>
<name>A0A2U9BDA1_SCOMX</name>
<evidence type="ECO:0000313" key="2">
    <source>
        <dbReference type="EMBL" id="AWP01955.1"/>
    </source>
</evidence>
<organism evidence="2 3">
    <name type="scientific">Scophthalmus maximus</name>
    <name type="common">Turbot</name>
    <name type="synonym">Psetta maxima</name>
    <dbReference type="NCBI Taxonomy" id="52904"/>
    <lineage>
        <taxon>Eukaryota</taxon>
        <taxon>Metazoa</taxon>
        <taxon>Chordata</taxon>
        <taxon>Craniata</taxon>
        <taxon>Vertebrata</taxon>
        <taxon>Euteleostomi</taxon>
        <taxon>Actinopterygii</taxon>
        <taxon>Neopterygii</taxon>
        <taxon>Teleostei</taxon>
        <taxon>Neoteleostei</taxon>
        <taxon>Acanthomorphata</taxon>
        <taxon>Carangaria</taxon>
        <taxon>Pleuronectiformes</taxon>
        <taxon>Pleuronectoidei</taxon>
        <taxon>Scophthalmidae</taxon>
        <taxon>Scophthalmus</taxon>
    </lineage>
</organism>
<keyword evidence="3" id="KW-1185">Reference proteome</keyword>
<feature type="compositionally biased region" description="Basic and acidic residues" evidence="1">
    <location>
        <begin position="17"/>
        <end position="30"/>
    </location>
</feature>
<dbReference type="Proteomes" id="UP000246464">
    <property type="component" value="Chromosome 5"/>
</dbReference>
<feature type="region of interest" description="Disordered" evidence="1">
    <location>
        <begin position="1"/>
        <end position="34"/>
    </location>
</feature>
<protein>
    <submittedName>
        <fullName evidence="2">Uncharacterized protein</fullName>
    </submittedName>
</protein>
<dbReference type="EMBL" id="CP026247">
    <property type="protein sequence ID" value="AWP01955.1"/>
    <property type="molecule type" value="Genomic_DNA"/>
</dbReference>
<sequence>MYLLINPSSSDIHRRRGPPDHRRDPVDQRSRQGRTLRFPLIVKMSRSDHDSACEDADYRGMPAAAVAASLALYASPPRRFRRE</sequence>